<evidence type="ECO:0000313" key="2">
    <source>
        <dbReference type="EMBL" id="GGC17745.1"/>
    </source>
</evidence>
<accession>A0ABQ1L518</accession>
<organism evidence="2 3">
    <name type="scientific">Marivita lacus</name>
    <dbReference type="NCBI Taxonomy" id="1323742"/>
    <lineage>
        <taxon>Bacteria</taxon>
        <taxon>Pseudomonadati</taxon>
        <taxon>Pseudomonadota</taxon>
        <taxon>Alphaproteobacteria</taxon>
        <taxon>Rhodobacterales</taxon>
        <taxon>Roseobacteraceae</taxon>
        <taxon>Marivita</taxon>
    </lineage>
</organism>
<dbReference type="Proteomes" id="UP000645462">
    <property type="component" value="Unassembled WGS sequence"/>
</dbReference>
<feature type="transmembrane region" description="Helical" evidence="1">
    <location>
        <begin position="35"/>
        <end position="56"/>
    </location>
</feature>
<protein>
    <recommendedName>
        <fullName evidence="4">Protein NnrT</fullName>
    </recommendedName>
</protein>
<gene>
    <name evidence="2" type="ORF">GCM10011363_37910</name>
</gene>
<dbReference type="EMBL" id="BMFC01000013">
    <property type="protein sequence ID" value="GGC17745.1"/>
    <property type="molecule type" value="Genomic_DNA"/>
</dbReference>
<evidence type="ECO:0000313" key="3">
    <source>
        <dbReference type="Proteomes" id="UP000645462"/>
    </source>
</evidence>
<reference evidence="3" key="1">
    <citation type="journal article" date="2019" name="Int. J. Syst. Evol. Microbiol.">
        <title>The Global Catalogue of Microorganisms (GCM) 10K type strain sequencing project: providing services to taxonomists for standard genome sequencing and annotation.</title>
        <authorList>
            <consortium name="The Broad Institute Genomics Platform"/>
            <consortium name="The Broad Institute Genome Sequencing Center for Infectious Disease"/>
            <person name="Wu L."/>
            <person name="Ma J."/>
        </authorList>
    </citation>
    <scope>NUCLEOTIDE SEQUENCE [LARGE SCALE GENOMIC DNA]</scope>
    <source>
        <strain evidence="3">CGMCC 1.12478</strain>
    </source>
</reference>
<name>A0ABQ1L518_9RHOB</name>
<comment type="caution">
    <text evidence="2">The sequence shown here is derived from an EMBL/GenBank/DDBJ whole genome shotgun (WGS) entry which is preliminary data.</text>
</comment>
<evidence type="ECO:0008006" key="4">
    <source>
        <dbReference type="Google" id="ProtNLM"/>
    </source>
</evidence>
<keyword evidence="1" id="KW-0472">Membrane</keyword>
<keyword evidence="1" id="KW-0812">Transmembrane</keyword>
<keyword evidence="1" id="KW-1133">Transmembrane helix</keyword>
<evidence type="ECO:0000256" key="1">
    <source>
        <dbReference type="SAM" id="Phobius"/>
    </source>
</evidence>
<sequence>MRFFLFLFGLFTPVMTAAETFQRPIPAPQTAQAEISYLVASILLVMALVAVQRLIARK</sequence>
<keyword evidence="3" id="KW-1185">Reference proteome</keyword>
<dbReference type="RefSeq" id="WP_188483667.1">
    <property type="nucleotide sequence ID" value="NZ_BMFC01000013.1"/>
</dbReference>
<proteinExistence type="predicted"/>